<organism evidence="6 7">
    <name type="scientific">Trypanosoma brucei brucei (strain 927/4 GUTat10.1)</name>
    <dbReference type="NCBI Taxonomy" id="185431"/>
    <lineage>
        <taxon>Eukaryota</taxon>
        <taxon>Discoba</taxon>
        <taxon>Euglenozoa</taxon>
        <taxon>Kinetoplastea</taxon>
        <taxon>Metakinetoplastina</taxon>
        <taxon>Trypanosomatida</taxon>
        <taxon>Trypanosomatidae</taxon>
        <taxon>Trypanosoma</taxon>
    </lineage>
</organism>
<dbReference type="GO" id="GO:0006338">
    <property type="term" value="P:chromatin remodeling"/>
    <property type="evidence" value="ECO:0000318"/>
    <property type="project" value="GO_Central"/>
</dbReference>
<dbReference type="GO" id="GO:0005634">
    <property type="term" value="C:nucleus"/>
    <property type="evidence" value="ECO:0000314"/>
    <property type="project" value="GeneDB"/>
</dbReference>
<name>Q385S1_TRYB2</name>
<dbReference type="SUPFAM" id="SSF50978">
    <property type="entry name" value="WD40 repeat-like"/>
    <property type="match status" value="1"/>
</dbReference>
<dbReference type="GeneID" id="3664982"/>
<feature type="region of interest" description="Disordered" evidence="4">
    <location>
        <begin position="187"/>
        <end position="209"/>
    </location>
</feature>
<dbReference type="eggNOG" id="KOG0264">
    <property type="taxonomic scope" value="Eukaryota"/>
</dbReference>
<dbReference type="SMART" id="SM00320">
    <property type="entry name" value="WD40"/>
    <property type="match status" value="5"/>
</dbReference>
<dbReference type="InterPro" id="IPR036322">
    <property type="entry name" value="WD40_repeat_dom_sf"/>
</dbReference>
<dbReference type="AlphaFoldDB" id="Q385S1"/>
<evidence type="ECO:0000256" key="4">
    <source>
        <dbReference type="SAM" id="MobiDB-lite"/>
    </source>
</evidence>
<dbReference type="RefSeq" id="XP_828572.1">
    <property type="nucleotide sequence ID" value="XM_823479.1"/>
</dbReference>
<dbReference type="OrthoDB" id="427795at2759"/>
<dbReference type="VEuPathDB" id="TriTrypDB:Tb927.11.4970"/>
<dbReference type="PaxDb" id="5691-EAN79460"/>
<evidence type="ECO:0000256" key="3">
    <source>
        <dbReference type="ARBA" id="ARBA00022853"/>
    </source>
</evidence>
<dbReference type="InterPro" id="IPR015943">
    <property type="entry name" value="WD40/YVTN_repeat-like_dom_sf"/>
</dbReference>
<keyword evidence="1" id="KW-0853">WD repeat</keyword>
<dbReference type="GO" id="GO:0042393">
    <property type="term" value="F:histone binding"/>
    <property type="evidence" value="ECO:0000318"/>
    <property type="project" value="GO_Central"/>
</dbReference>
<dbReference type="Gene3D" id="2.130.10.10">
    <property type="entry name" value="YVTN repeat-like/Quinoprotein amine dehydrogenase"/>
    <property type="match status" value="1"/>
</dbReference>
<evidence type="ECO:0000313" key="7">
    <source>
        <dbReference type="Proteomes" id="UP000008524"/>
    </source>
</evidence>
<evidence type="ECO:0000259" key="5">
    <source>
        <dbReference type="Pfam" id="PF12265"/>
    </source>
</evidence>
<accession>Q385S1</accession>
<feature type="region of interest" description="Disordered" evidence="4">
    <location>
        <begin position="1"/>
        <end position="32"/>
    </location>
</feature>
<keyword evidence="7" id="KW-1185">Reference proteome</keyword>
<keyword evidence="3" id="KW-0156">Chromatin regulator</keyword>
<evidence type="ECO:0000313" key="6">
    <source>
        <dbReference type="EMBL" id="EAN79460.1"/>
    </source>
</evidence>
<reference evidence="6 7" key="1">
    <citation type="journal article" date="2005" name="Science">
        <title>Comparative genomics of trypanosomatid parasitic protozoa.</title>
        <authorList>
            <person name="El-Sayed N.M."/>
            <person name="Myler P.J."/>
            <person name="Blandin G."/>
            <person name="Berriman M."/>
            <person name="Crabtree J."/>
            <person name="Aggarwal G."/>
            <person name="Caler E."/>
            <person name="Renauld H."/>
            <person name="Worthey E.A."/>
            <person name="Hertz-Fowler C."/>
            <person name="Ghedin E."/>
            <person name="Peacock C."/>
            <person name="Bartholomeu D.C."/>
            <person name="Haas B.J."/>
            <person name="Tran A.N."/>
            <person name="Wortman J.R."/>
            <person name="Alsmark U.C."/>
            <person name="Angiuoli S."/>
            <person name="Anupama A."/>
            <person name="Badger J."/>
            <person name="Bringaud F."/>
            <person name="Cadag E."/>
            <person name="Carlton J.M."/>
            <person name="Cerqueira G.C."/>
            <person name="Creasy T."/>
            <person name="Delcher A.L."/>
            <person name="Djikeng A."/>
            <person name="Embley T.M."/>
            <person name="Hauser C."/>
            <person name="Ivens A.C."/>
            <person name="Kummerfeld S.K."/>
            <person name="Pereira-Leal J.B."/>
            <person name="Nilsson D."/>
            <person name="Peterson J."/>
            <person name="Salzberg S.L."/>
            <person name="Shallom J."/>
            <person name="Silva J.C."/>
            <person name="Sundaram J."/>
            <person name="Westenberger S."/>
            <person name="White O."/>
            <person name="Melville S.E."/>
            <person name="Donelson J.E."/>
            <person name="Andersson B."/>
            <person name="Stuart K.D."/>
            <person name="Hall N."/>
        </authorList>
    </citation>
    <scope>NUCLEOTIDE SEQUENCE [LARGE SCALE GENOMIC DNA]</scope>
    <source>
        <strain evidence="6 7">927/4 GUTat10.1</strain>
    </source>
</reference>
<gene>
    <name evidence="6" type="ORF">Tb11.02.2610</name>
</gene>
<keyword evidence="2" id="KW-0677">Repeat</keyword>
<feature type="domain" description="Histone-binding protein RBBP4-like N-terminal" evidence="5">
    <location>
        <begin position="41"/>
        <end position="108"/>
    </location>
</feature>
<dbReference type="GO" id="GO:0006355">
    <property type="term" value="P:regulation of DNA-templated transcription"/>
    <property type="evidence" value="ECO:0000318"/>
    <property type="project" value="GO_Central"/>
</dbReference>
<reference evidence="6 7" key="2">
    <citation type="journal article" date="2005" name="Science">
        <title>The genome of the African trypanosome Trypanosoma brucei.</title>
        <authorList>
            <person name="Berriman M."/>
            <person name="Ghedin E."/>
            <person name="Hertz-Fowler C."/>
            <person name="Blandin G."/>
            <person name="Renauld H."/>
            <person name="Bartholomeu D.C."/>
            <person name="Lennard N.J."/>
            <person name="Caler E."/>
            <person name="Hamlin N.E."/>
            <person name="Haas B."/>
            <person name="Bohme U."/>
            <person name="Hannick L."/>
            <person name="Aslett M.A."/>
            <person name="Shallom J."/>
            <person name="Marcello L."/>
            <person name="Hou L."/>
            <person name="Wickstead B."/>
            <person name="Alsmark U.C."/>
            <person name="Arrowsmith C."/>
            <person name="Atkin R.J."/>
            <person name="Barron A.J."/>
            <person name="Bringaud F."/>
            <person name="Brooks K."/>
            <person name="Carrington M."/>
            <person name="Cherevach I."/>
            <person name="Chillingworth T.J."/>
            <person name="Churcher C."/>
            <person name="Clark L.N."/>
            <person name="Corton C.H."/>
            <person name="Cronin A."/>
            <person name="Davies R.M."/>
            <person name="Doggett J."/>
            <person name="Djikeng A."/>
            <person name="Feldblyum T."/>
            <person name="Field M.C."/>
            <person name="Fraser A."/>
            <person name="Goodhead I."/>
            <person name="Hance Z."/>
            <person name="Harper D."/>
            <person name="Harris B.R."/>
            <person name="Hauser H."/>
            <person name="Hostetler J."/>
            <person name="Ivens A."/>
            <person name="Jagels K."/>
            <person name="Johnson D."/>
            <person name="Johnson J."/>
            <person name="Jones K."/>
            <person name="Kerhornou A.X."/>
            <person name="Koo H."/>
            <person name="Larke N."/>
            <person name="Landfear S."/>
            <person name="Larkin C."/>
            <person name="Leech V."/>
            <person name="Line A."/>
            <person name="Lord A."/>
            <person name="Macleod A."/>
            <person name="Mooney P.J."/>
            <person name="Moule S."/>
            <person name="Martin D.M."/>
            <person name="Morgan G.W."/>
            <person name="Mungall K."/>
            <person name="Norbertczak H."/>
            <person name="Ormond D."/>
            <person name="Pai G."/>
            <person name="Peacock C.S."/>
            <person name="Peterson J."/>
            <person name="Quail M.A."/>
            <person name="Rabbinowitsch E."/>
            <person name="Rajandream M.A."/>
            <person name="Reitter C."/>
            <person name="Salzberg S.L."/>
            <person name="Sanders M."/>
            <person name="Schobel S."/>
            <person name="Sharp S."/>
            <person name="Simmonds M."/>
            <person name="Simpson A.J."/>
            <person name="Tallon L."/>
            <person name="Turner C.M."/>
            <person name="Tait A."/>
            <person name="Tivey A.R."/>
            <person name="Van Aken S."/>
            <person name="Walker D."/>
            <person name="Wanless D."/>
            <person name="Wang S."/>
            <person name="White B."/>
            <person name="White O."/>
            <person name="Whitehead S."/>
            <person name="Woodward J."/>
            <person name="Wortman J."/>
            <person name="Adams M.D."/>
            <person name="Embley T.M."/>
            <person name="Gull K."/>
            <person name="Ullu E."/>
            <person name="Barry J.D."/>
            <person name="Fairlamb A.H."/>
            <person name="Opperdoes F."/>
            <person name="Barrell B.G."/>
            <person name="Donelson J.E."/>
            <person name="Hall N."/>
            <person name="Fraser C.M."/>
            <person name="Melville S.E."/>
            <person name="El-Sayed N.M."/>
        </authorList>
    </citation>
    <scope>NUCLEOTIDE SEQUENCE [LARGE SCALE GENOMIC DNA]</scope>
    <source>
        <strain evidence="6 7">927/4 GUTat10.1</strain>
    </source>
</reference>
<dbReference type="Pfam" id="PF12265">
    <property type="entry name" value="CAF1C_H4-bd"/>
    <property type="match status" value="1"/>
</dbReference>
<dbReference type="KEGG" id="tbr:Tb11.02.2610"/>
<feature type="compositionally biased region" description="Basic and acidic residues" evidence="4">
    <location>
        <begin position="1"/>
        <end position="12"/>
    </location>
</feature>
<dbReference type="STRING" id="185431.Q385S1"/>
<dbReference type="PANTHER" id="PTHR22850">
    <property type="entry name" value="WD40 REPEAT FAMILY"/>
    <property type="match status" value="1"/>
</dbReference>
<dbReference type="EMBL" id="CH464491">
    <property type="protein sequence ID" value="EAN79460.1"/>
    <property type="molecule type" value="Genomic_DNA"/>
</dbReference>
<dbReference type="InterPro" id="IPR022052">
    <property type="entry name" value="Histone-bd_RBBP4-like_N"/>
</dbReference>
<dbReference type="InterPro" id="IPR050459">
    <property type="entry name" value="WD_repeat_RBAP46/RBAP48/MSI1"/>
</dbReference>
<dbReference type="InterPro" id="IPR001680">
    <property type="entry name" value="WD40_rpt"/>
</dbReference>
<evidence type="ECO:0000256" key="1">
    <source>
        <dbReference type="ARBA" id="ARBA00022574"/>
    </source>
</evidence>
<dbReference type="Pfam" id="PF00400">
    <property type="entry name" value="WD40"/>
    <property type="match status" value="1"/>
</dbReference>
<sequence>MRKALVEPHEGGEALPIKESSPSSSVAATGVGEGSYQETKRYRTWRKHTRDLYQRLTHIDLVWESPAVRLMPFSTSKPGLLTRTLLCCTRACNGDQSYLQLLSVTTPSCAESLDATYSTYCEATGEVGGYGMAPSAVGLRIERSILHDGEPLTARYMHANPLIIASGSKDGNAYVFDWSRISLNKFPNDPPRPRAPLPPNEPSEGDTGEERALYNKRMSALQAVVREQDRWDKRHGEGQHLLTLTGGNGPCGALDWSTTTDGTVAAGSLGRICVWQIANMSKDDPRVVSCVQKYTIENESRVNEVSFSWMEPTSFVASVESGAVLRGDIRDPQLSQLFRLEVPATSSSVSPLDGTSLLVGSEEGEAFYYDLRYTLHPVMTVELHEGAISSAQWCPHSRHLFCTGGEGDAMCCVYNVTANRLLFKHAGHVENVTDVSWDWQEGCEGQLVSADAWSVMLWRPRDIFYTS</sequence>
<dbReference type="InParanoid" id="Q385S1"/>
<evidence type="ECO:0000256" key="2">
    <source>
        <dbReference type="ARBA" id="ARBA00022737"/>
    </source>
</evidence>
<proteinExistence type="predicted"/>
<protein>
    <recommendedName>
        <fullName evidence="5">Histone-binding protein RBBP4-like N-terminal domain-containing protein</fullName>
    </recommendedName>
</protein>
<dbReference type="FunCoup" id="Q385S1">
    <property type="interactions" value="555"/>
</dbReference>
<dbReference type="GO" id="GO:0005654">
    <property type="term" value="C:nucleoplasm"/>
    <property type="evidence" value="ECO:0006056"/>
    <property type="project" value="Others"/>
</dbReference>
<feature type="compositionally biased region" description="Pro residues" evidence="4">
    <location>
        <begin position="188"/>
        <end position="201"/>
    </location>
</feature>
<dbReference type="Proteomes" id="UP000008524">
    <property type="component" value="Chromosome 11"/>
</dbReference>